<protein>
    <submittedName>
        <fullName evidence="3">DUF47 family protein</fullName>
    </submittedName>
</protein>
<dbReference type="AlphaFoldDB" id="A0A3G2R3J2"/>
<keyword evidence="2" id="KW-0175">Coiled coil</keyword>
<proteinExistence type="inferred from homology"/>
<keyword evidence="4" id="KW-1185">Reference proteome</keyword>
<dbReference type="KEGG" id="bacg:D2962_05175"/>
<dbReference type="SUPFAM" id="SSF109755">
    <property type="entry name" value="PhoU-like"/>
    <property type="match status" value="1"/>
</dbReference>
<dbReference type="Pfam" id="PF01865">
    <property type="entry name" value="PhoU_div"/>
    <property type="match status" value="1"/>
</dbReference>
<gene>
    <name evidence="3" type="ORF">D2962_05175</name>
</gene>
<name>A0A3G2R3J2_9FIRM</name>
<dbReference type="InterPro" id="IPR052912">
    <property type="entry name" value="UPF0111_domain"/>
</dbReference>
<comment type="similarity">
    <text evidence="1">Belongs to the UPF0111 family.</text>
</comment>
<dbReference type="InterPro" id="IPR038078">
    <property type="entry name" value="PhoU-like_sf"/>
</dbReference>
<dbReference type="PANTHER" id="PTHR37298">
    <property type="entry name" value="UPF0111 PROTEIN YKAA"/>
    <property type="match status" value="1"/>
</dbReference>
<evidence type="ECO:0000256" key="2">
    <source>
        <dbReference type="SAM" id="Coils"/>
    </source>
</evidence>
<evidence type="ECO:0000256" key="1">
    <source>
        <dbReference type="ARBA" id="ARBA00008591"/>
    </source>
</evidence>
<evidence type="ECO:0000313" key="3">
    <source>
        <dbReference type="EMBL" id="AYO30084.1"/>
    </source>
</evidence>
<organism evidence="3 4">
    <name type="scientific">Biomaibacter acetigenes</name>
    <dbReference type="NCBI Taxonomy" id="2316383"/>
    <lineage>
        <taxon>Bacteria</taxon>
        <taxon>Bacillati</taxon>
        <taxon>Bacillota</taxon>
        <taxon>Clostridia</taxon>
        <taxon>Thermosediminibacterales</taxon>
        <taxon>Tepidanaerobacteraceae</taxon>
        <taxon>Biomaibacter</taxon>
    </lineage>
</organism>
<sequence>MNFLAGLFPKEKDFYKMLYDQSLKTKEGLEYLEKFMNTGDKQYATRVKEIEKEADELRKILIGELDDTFITPFDRDDLFMLSRVIDDILDYSKTTIDEMEIYELEPCEELKQITALLVESARSIHCSIENLKKNKKAANEYALKVKKIENEVENLYRHNLARLVKNKDIGYVLKMREIYRHLSNLADKSDTAADIIGHILVKLS</sequence>
<evidence type="ECO:0000313" key="4">
    <source>
        <dbReference type="Proteomes" id="UP000280960"/>
    </source>
</evidence>
<dbReference type="EMBL" id="CP033169">
    <property type="protein sequence ID" value="AYO30084.1"/>
    <property type="molecule type" value="Genomic_DNA"/>
</dbReference>
<dbReference type="Gene3D" id="1.20.58.220">
    <property type="entry name" value="Phosphate transport system protein phou homolog 2, domain 2"/>
    <property type="match status" value="1"/>
</dbReference>
<dbReference type="RefSeq" id="WP_122014353.1">
    <property type="nucleotide sequence ID" value="NZ_CP033169.1"/>
</dbReference>
<reference evidence="3 4" key="1">
    <citation type="submission" date="2018-10" db="EMBL/GenBank/DDBJ databases">
        <authorList>
            <person name="Zhang X."/>
        </authorList>
    </citation>
    <scope>NUCLEOTIDE SEQUENCE [LARGE SCALE GENOMIC DNA]</scope>
    <source>
        <strain evidence="3 4">SK-G1</strain>
    </source>
</reference>
<dbReference type="InterPro" id="IPR018445">
    <property type="entry name" value="Put_Phosphate_transp_reg"/>
</dbReference>
<dbReference type="Proteomes" id="UP000280960">
    <property type="component" value="Chromosome"/>
</dbReference>
<accession>A0A3G2R3J2</accession>
<dbReference type="PANTHER" id="PTHR37298:SF1">
    <property type="entry name" value="UPF0111 PROTEIN YKAA"/>
    <property type="match status" value="1"/>
</dbReference>
<feature type="coiled-coil region" evidence="2">
    <location>
        <begin position="131"/>
        <end position="158"/>
    </location>
</feature>